<gene>
    <name evidence="2" type="ORF">RSE6_09750</name>
</gene>
<sequence length="133" mass="14687">MSSAYLQVFKEDMDASKKWRLQSNIRPSKRRIADSTLSLAYPTCLAPGNGRGLIIILHIYCLRAGVGGKALVGEEPRSNQNKGSKETEDAVAGRWRQSDRKLGLAVALVQTYKLVGSNSERDEVKMNTKVCCD</sequence>
<name>A0A1E1MIS0_RHYSE</name>
<accession>A0A1E1MIS0</accession>
<evidence type="ECO:0000313" key="2">
    <source>
        <dbReference type="EMBL" id="CZT48974.1"/>
    </source>
</evidence>
<feature type="region of interest" description="Disordered" evidence="1">
    <location>
        <begin position="72"/>
        <end position="94"/>
    </location>
</feature>
<keyword evidence="3" id="KW-1185">Reference proteome</keyword>
<reference evidence="3" key="1">
    <citation type="submission" date="2016-03" db="EMBL/GenBank/DDBJ databases">
        <authorList>
            <person name="Guldener U."/>
        </authorList>
    </citation>
    <scope>NUCLEOTIDE SEQUENCE [LARGE SCALE GENOMIC DNA]</scope>
</reference>
<dbReference type="EMBL" id="FJVC01000358">
    <property type="protein sequence ID" value="CZT48974.1"/>
    <property type="molecule type" value="Genomic_DNA"/>
</dbReference>
<dbReference type="Proteomes" id="UP000177625">
    <property type="component" value="Unassembled WGS sequence"/>
</dbReference>
<evidence type="ECO:0000313" key="3">
    <source>
        <dbReference type="Proteomes" id="UP000177625"/>
    </source>
</evidence>
<organism evidence="2 3">
    <name type="scientific">Rhynchosporium secalis</name>
    <name type="common">Barley scald fungus</name>
    <dbReference type="NCBI Taxonomy" id="38038"/>
    <lineage>
        <taxon>Eukaryota</taxon>
        <taxon>Fungi</taxon>
        <taxon>Dikarya</taxon>
        <taxon>Ascomycota</taxon>
        <taxon>Pezizomycotina</taxon>
        <taxon>Leotiomycetes</taxon>
        <taxon>Helotiales</taxon>
        <taxon>Ploettnerulaceae</taxon>
        <taxon>Rhynchosporium</taxon>
    </lineage>
</organism>
<dbReference type="AlphaFoldDB" id="A0A1E1MIS0"/>
<protein>
    <submittedName>
        <fullName evidence="2">Uncharacterized protein</fullName>
    </submittedName>
</protein>
<proteinExistence type="predicted"/>
<evidence type="ECO:0000256" key="1">
    <source>
        <dbReference type="SAM" id="MobiDB-lite"/>
    </source>
</evidence>
<feature type="compositionally biased region" description="Basic and acidic residues" evidence="1">
    <location>
        <begin position="72"/>
        <end position="88"/>
    </location>
</feature>